<keyword evidence="7 11" id="KW-1133">Transmembrane helix</keyword>
<accession>A0A7S3YUB5</accession>
<keyword evidence="8 11" id="KW-0472">Membrane</keyword>
<proteinExistence type="inferred from homology"/>
<dbReference type="PROSITE" id="PS51257">
    <property type="entry name" value="PROKAR_LIPOPROTEIN"/>
    <property type="match status" value="1"/>
</dbReference>
<feature type="region of interest" description="Disordered" evidence="10">
    <location>
        <begin position="46"/>
        <end position="67"/>
    </location>
</feature>
<dbReference type="AlphaFoldDB" id="A0A7S3YUB5"/>
<feature type="transmembrane region" description="Helical" evidence="11">
    <location>
        <begin position="105"/>
        <end position="123"/>
    </location>
</feature>
<dbReference type="InterPro" id="IPR012430">
    <property type="entry name" value="TMEM43_fam"/>
</dbReference>
<comment type="similarity">
    <text evidence="4">Belongs to the TMEM43 family.</text>
</comment>
<dbReference type="GO" id="GO:0006629">
    <property type="term" value="P:lipid metabolic process"/>
    <property type="evidence" value="ECO:0007669"/>
    <property type="project" value="TreeGrafter"/>
</dbReference>
<evidence type="ECO:0000256" key="7">
    <source>
        <dbReference type="ARBA" id="ARBA00022989"/>
    </source>
</evidence>
<evidence type="ECO:0000256" key="4">
    <source>
        <dbReference type="ARBA" id="ARBA00006627"/>
    </source>
</evidence>
<evidence type="ECO:0000256" key="3">
    <source>
        <dbReference type="ARBA" id="ARBA00004586"/>
    </source>
</evidence>
<feature type="compositionally biased region" description="Basic and acidic residues" evidence="10">
    <location>
        <begin position="56"/>
        <end position="67"/>
    </location>
</feature>
<evidence type="ECO:0000256" key="6">
    <source>
        <dbReference type="ARBA" id="ARBA00022824"/>
    </source>
</evidence>
<gene>
    <name evidence="12" type="ORF">LGLO00237_LOCUS13552</name>
</gene>
<evidence type="ECO:0000256" key="9">
    <source>
        <dbReference type="ARBA" id="ARBA00023242"/>
    </source>
</evidence>
<comment type="subcellular location">
    <subcellularLocation>
        <location evidence="1">Endomembrane system</location>
        <topology evidence="1">Multi-pass membrane protein</topology>
    </subcellularLocation>
    <subcellularLocation>
        <location evidence="3">Endoplasmic reticulum membrane</location>
    </subcellularLocation>
    <subcellularLocation>
        <location evidence="2">Nucleus envelope</location>
    </subcellularLocation>
</comment>
<dbReference type="Pfam" id="PF07787">
    <property type="entry name" value="TMEM43"/>
    <property type="match status" value="1"/>
</dbReference>
<dbReference type="PANTHER" id="PTHR13416:SF2">
    <property type="entry name" value="TRANSMEMBRANE PROTEIN 43"/>
    <property type="match status" value="1"/>
</dbReference>
<feature type="transmembrane region" description="Helical" evidence="11">
    <location>
        <begin position="171"/>
        <end position="189"/>
    </location>
</feature>
<evidence type="ECO:0000256" key="8">
    <source>
        <dbReference type="ARBA" id="ARBA00023136"/>
    </source>
</evidence>
<feature type="transmembrane region" description="Helical" evidence="11">
    <location>
        <begin position="143"/>
        <end position="164"/>
    </location>
</feature>
<keyword evidence="5 11" id="KW-0812">Transmembrane</keyword>
<evidence type="ECO:0000313" key="12">
    <source>
        <dbReference type="EMBL" id="CAE0661957.1"/>
    </source>
</evidence>
<protein>
    <submittedName>
        <fullName evidence="12">Uncharacterized protein</fullName>
    </submittedName>
</protein>
<evidence type="ECO:0000256" key="5">
    <source>
        <dbReference type="ARBA" id="ARBA00022692"/>
    </source>
</evidence>
<dbReference type="PANTHER" id="PTHR13416">
    <property type="match status" value="1"/>
</dbReference>
<dbReference type="GO" id="GO:0071763">
    <property type="term" value="P:nuclear membrane organization"/>
    <property type="evidence" value="ECO:0007669"/>
    <property type="project" value="TreeGrafter"/>
</dbReference>
<sequence length="204" mass="22401">MAKQSGCSFEPWSDNGDFCYDTVGGCIFSAACFCFVGGSNGDAYAIGDDDEEDDPKQDYKTFTDQEDKDTERHKGWFEICNTAPGSVKASELLKRNESNARVVQMILRVVGWIMMFVGLQLVFEPLLTVLDMIPIIGPIVRFSVSLLAFLFTLLLSFIIIAVAWFSSRPKLVIGAGIVILAIYAVGIWWTNFYAPAASEAAGHG</sequence>
<dbReference type="GO" id="GO:0005637">
    <property type="term" value="C:nuclear inner membrane"/>
    <property type="evidence" value="ECO:0007669"/>
    <property type="project" value="TreeGrafter"/>
</dbReference>
<evidence type="ECO:0000256" key="11">
    <source>
        <dbReference type="SAM" id="Phobius"/>
    </source>
</evidence>
<evidence type="ECO:0000256" key="2">
    <source>
        <dbReference type="ARBA" id="ARBA00004259"/>
    </source>
</evidence>
<keyword evidence="9" id="KW-0539">Nucleus</keyword>
<evidence type="ECO:0000256" key="1">
    <source>
        <dbReference type="ARBA" id="ARBA00004127"/>
    </source>
</evidence>
<dbReference type="GO" id="GO:0005789">
    <property type="term" value="C:endoplasmic reticulum membrane"/>
    <property type="evidence" value="ECO:0007669"/>
    <property type="project" value="UniProtKB-SubCell"/>
</dbReference>
<keyword evidence="6" id="KW-0256">Endoplasmic reticulum</keyword>
<reference evidence="12" key="1">
    <citation type="submission" date="2021-01" db="EMBL/GenBank/DDBJ databases">
        <authorList>
            <person name="Corre E."/>
            <person name="Pelletier E."/>
            <person name="Niang G."/>
            <person name="Scheremetjew M."/>
            <person name="Finn R."/>
            <person name="Kale V."/>
            <person name="Holt S."/>
            <person name="Cochrane G."/>
            <person name="Meng A."/>
            <person name="Brown T."/>
            <person name="Cohen L."/>
        </authorList>
    </citation>
    <scope>NUCLEOTIDE SEQUENCE</scope>
    <source>
        <strain evidence="12">CCCM811</strain>
    </source>
</reference>
<evidence type="ECO:0000256" key="10">
    <source>
        <dbReference type="SAM" id="MobiDB-lite"/>
    </source>
</evidence>
<dbReference type="EMBL" id="HBIV01018714">
    <property type="protein sequence ID" value="CAE0661957.1"/>
    <property type="molecule type" value="Transcribed_RNA"/>
</dbReference>
<organism evidence="12">
    <name type="scientific">Lotharella globosa</name>
    <dbReference type="NCBI Taxonomy" id="91324"/>
    <lineage>
        <taxon>Eukaryota</taxon>
        <taxon>Sar</taxon>
        <taxon>Rhizaria</taxon>
        <taxon>Cercozoa</taxon>
        <taxon>Chlorarachniophyceae</taxon>
        <taxon>Lotharella</taxon>
    </lineage>
</organism>
<name>A0A7S3YUB5_9EUKA</name>